<dbReference type="PROSITE" id="PS51873">
    <property type="entry name" value="TRIAD"/>
    <property type="match status" value="1"/>
</dbReference>
<comment type="caution">
    <text evidence="10">The sequence shown here is derived from an EMBL/GenBank/DDBJ whole genome shotgun (WGS) entry which is preliminary data.</text>
</comment>
<dbReference type="SUPFAM" id="SSF57850">
    <property type="entry name" value="RING/U-box"/>
    <property type="match status" value="1"/>
</dbReference>
<evidence type="ECO:0000313" key="11">
    <source>
        <dbReference type="Proteomes" id="UP001278766"/>
    </source>
</evidence>
<evidence type="ECO:0000259" key="9">
    <source>
        <dbReference type="PROSITE" id="PS51873"/>
    </source>
</evidence>
<dbReference type="GeneID" id="87844087"/>
<dbReference type="EMBL" id="JAUEPN010000010">
    <property type="protein sequence ID" value="KAK3291237.1"/>
    <property type="molecule type" value="Genomic_DNA"/>
</dbReference>
<dbReference type="RefSeq" id="XP_062654751.1">
    <property type="nucleotide sequence ID" value="XM_062807139.1"/>
</dbReference>
<gene>
    <name evidence="10" type="ORF">B0H64DRAFT_450862</name>
</gene>
<feature type="domain" description="RING-type" evidence="9">
    <location>
        <begin position="910"/>
        <end position="1118"/>
    </location>
</feature>
<dbReference type="AlphaFoldDB" id="A0AAE0H7D8"/>
<dbReference type="Proteomes" id="UP001278766">
    <property type="component" value="Unassembled WGS sequence"/>
</dbReference>
<dbReference type="Pfam" id="PF26200">
    <property type="entry name" value="Rcat_RNF216"/>
    <property type="match status" value="1"/>
</dbReference>
<sequence>MPLKNNRYTKLTRLFSRSKTTNMATTDNMATDNSAAAHPEYDLLIVTDATASMNSFLRSLKSSLNDIIRISATTACFSRIGVLGYRDYHSGMAVTEWSGWHSRDAQSEVSGAGLLAFVDGLKTGPGVDWPEAVKTGLALAYQLMRPTAKTIILMYADAPPHTELTGGLWQTELDKLREPGVYGGNGKLFEDWTSISRTLSEGEKQAQVFSIIKSNNYGLTYEPDPMFLYLSSCTGGVCMALRASPTPTTISEVTIGLLLAWMGATKQGATLDTRAVADHLRYLDGSKVNQLTSEKDETGVRYLPISTAAADEHALRANIARLGVSLETMSQVVPTREPPVMDFAKRYKADPEYQGIVIEQLTDIIESDVSALAVNPVFGALWRTVCNDRLNPARDGLITKFGLEVDRIADASKKDRLKQWLEESYDFAAEIAEMIGAVPEESRYPCVFLDPTVRFAPAEDAEDDTENSNSMEFSRDELLEIGRSCDYRILRRLGRILTRLTYVNSKEDLPAHVKDVSETELPKIPIVLAQPEHKRKFWKALLHTVLPGTMLGARPAALLAALSVRMGIKPLEEAAYTELMAWRDNWNTLDVPETWSLGCLGLLLEADKKHRQLAVETQSAVTGGETVLKEEDRKLFETLVDYKLLEMNLSTTLTAEVGWTPNKSKAPLGPVVTCNACEFPRSVTVMAEDGMCGLCSAAREIEDKESREALVKGGVSSSDNSSTAIAWNECSMTDCRAQYVLYHPESLNVRPKCHYCRQVGRTSQTDPNYKALTTAPCVTCIQCTNRIIWPVAYRPSSFDESTYKCSACTSGANLTITTVETTASSLAEENGTAWLLRNDDATIPTPFTNRSLYRTISTLPDPATRTTLIPTNVAILPHTQTTLTHRGKPIHNTPHLLSTLTSWITARRAQAGTCTLCFTTHPKRALHLACGGRRGCAERVCTACAAAWYGANRPGRVLNTAALTCPFCRRRPAAGAAALPRAVRCLAGLREAVGEAGEWVYAWCVDCGGAKRYVERVCAHGAPEGVEGWRCEGCVAAAVAAAAAAGGDGGDDGEGGGVRLVVKECPACGVATERTAGCDHISCPCGKHWCFNCAKMVADTSGAVYKHMSAVHGTWFEGEEGVGDYEDYEFEGEEDGEGEDEVV</sequence>
<organism evidence="10 11">
    <name type="scientific">Chaetomium fimeti</name>
    <dbReference type="NCBI Taxonomy" id="1854472"/>
    <lineage>
        <taxon>Eukaryota</taxon>
        <taxon>Fungi</taxon>
        <taxon>Dikarya</taxon>
        <taxon>Ascomycota</taxon>
        <taxon>Pezizomycotina</taxon>
        <taxon>Sordariomycetes</taxon>
        <taxon>Sordariomycetidae</taxon>
        <taxon>Sordariales</taxon>
        <taxon>Chaetomiaceae</taxon>
        <taxon>Chaetomium</taxon>
    </lineage>
</organism>
<keyword evidence="11" id="KW-1185">Reference proteome</keyword>
<keyword evidence="6" id="KW-0862">Zinc</keyword>
<evidence type="ECO:0000259" key="8">
    <source>
        <dbReference type="PROSITE" id="PS50089"/>
    </source>
</evidence>
<dbReference type="GO" id="GO:0008270">
    <property type="term" value="F:zinc ion binding"/>
    <property type="evidence" value="ECO:0007669"/>
    <property type="project" value="UniProtKB-KW"/>
</dbReference>
<evidence type="ECO:0000256" key="3">
    <source>
        <dbReference type="ARBA" id="ARBA00022737"/>
    </source>
</evidence>
<dbReference type="InterPro" id="IPR001841">
    <property type="entry name" value="Znf_RING"/>
</dbReference>
<dbReference type="SUPFAM" id="SSF53300">
    <property type="entry name" value="vWA-like"/>
    <property type="match status" value="1"/>
</dbReference>
<reference evidence="10" key="1">
    <citation type="journal article" date="2023" name="Mol. Phylogenet. Evol.">
        <title>Genome-scale phylogeny and comparative genomics of the fungal order Sordariales.</title>
        <authorList>
            <person name="Hensen N."/>
            <person name="Bonometti L."/>
            <person name="Westerberg I."/>
            <person name="Brannstrom I.O."/>
            <person name="Guillou S."/>
            <person name="Cros-Aarteil S."/>
            <person name="Calhoun S."/>
            <person name="Haridas S."/>
            <person name="Kuo A."/>
            <person name="Mondo S."/>
            <person name="Pangilinan J."/>
            <person name="Riley R."/>
            <person name="LaButti K."/>
            <person name="Andreopoulos B."/>
            <person name="Lipzen A."/>
            <person name="Chen C."/>
            <person name="Yan M."/>
            <person name="Daum C."/>
            <person name="Ng V."/>
            <person name="Clum A."/>
            <person name="Steindorff A."/>
            <person name="Ohm R.A."/>
            <person name="Martin F."/>
            <person name="Silar P."/>
            <person name="Natvig D.O."/>
            <person name="Lalanne C."/>
            <person name="Gautier V."/>
            <person name="Ament-Velasquez S.L."/>
            <person name="Kruys A."/>
            <person name="Hutchinson M.I."/>
            <person name="Powell A.J."/>
            <person name="Barry K."/>
            <person name="Miller A.N."/>
            <person name="Grigoriev I.V."/>
            <person name="Debuchy R."/>
            <person name="Gladieux P."/>
            <person name="Hiltunen Thoren M."/>
            <person name="Johannesson H."/>
        </authorList>
    </citation>
    <scope>NUCLEOTIDE SEQUENCE</scope>
    <source>
        <strain evidence="10">CBS 168.71</strain>
    </source>
</reference>
<keyword evidence="1" id="KW-0808">Transferase</keyword>
<keyword evidence="2" id="KW-0479">Metal-binding</keyword>
<protein>
    <recommendedName>
        <fullName evidence="12">RING-type domain-containing protein</fullName>
    </recommendedName>
</protein>
<keyword evidence="5" id="KW-0833">Ubl conjugation pathway</keyword>
<dbReference type="Gene3D" id="3.40.50.410">
    <property type="entry name" value="von Willebrand factor, type A domain"/>
    <property type="match status" value="1"/>
</dbReference>
<proteinExistence type="predicted"/>
<evidence type="ECO:0000256" key="4">
    <source>
        <dbReference type="ARBA" id="ARBA00022771"/>
    </source>
</evidence>
<keyword evidence="3" id="KW-0677">Repeat</keyword>
<evidence type="ECO:0000256" key="5">
    <source>
        <dbReference type="ARBA" id="ARBA00022786"/>
    </source>
</evidence>
<dbReference type="InterPro" id="IPR036465">
    <property type="entry name" value="vWFA_dom_sf"/>
</dbReference>
<evidence type="ECO:0000256" key="2">
    <source>
        <dbReference type="ARBA" id="ARBA00022723"/>
    </source>
</evidence>
<dbReference type="Gene3D" id="1.20.120.1750">
    <property type="match status" value="1"/>
</dbReference>
<evidence type="ECO:0000256" key="7">
    <source>
        <dbReference type="PROSITE-ProRule" id="PRU00175"/>
    </source>
</evidence>
<feature type="domain" description="RING-type" evidence="8">
    <location>
        <begin position="914"/>
        <end position="969"/>
    </location>
</feature>
<dbReference type="InterPro" id="IPR044066">
    <property type="entry name" value="TRIAD_supradom"/>
</dbReference>
<reference evidence="10" key="2">
    <citation type="submission" date="2023-06" db="EMBL/GenBank/DDBJ databases">
        <authorList>
            <consortium name="Lawrence Berkeley National Laboratory"/>
            <person name="Haridas S."/>
            <person name="Hensen N."/>
            <person name="Bonometti L."/>
            <person name="Westerberg I."/>
            <person name="Brannstrom I.O."/>
            <person name="Guillou S."/>
            <person name="Cros-Aarteil S."/>
            <person name="Calhoun S."/>
            <person name="Kuo A."/>
            <person name="Mondo S."/>
            <person name="Pangilinan J."/>
            <person name="Riley R."/>
            <person name="Labutti K."/>
            <person name="Andreopoulos B."/>
            <person name="Lipzen A."/>
            <person name="Chen C."/>
            <person name="Yanf M."/>
            <person name="Daum C."/>
            <person name="Ng V."/>
            <person name="Clum A."/>
            <person name="Steindorff A."/>
            <person name="Ohm R."/>
            <person name="Martin F."/>
            <person name="Silar P."/>
            <person name="Natvig D."/>
            <person name="Lalanne C."/>
            <person name="Gautier V."/>
            <person name="Ament-Velasquez S.L."/>
            <person name="Kruys A."/>
            <person name="Hutchinson M.I."/>
            <person name="Powell A.J."/>
            <person name="Barry K."/>
            <person name="Miller A.N."/>
            <person name="Grigoriev I.V."/>
            <person name="Debuchy R."/>
            <person name="Gladieux P."/>
            <person name="Thoren M.H."/>
            <person name="Johannesson H."/>
        </authorList>
    </citation>
    <scope>NUCLEOTIDE SEQUENCE</scope>
    <source>
        <strain evidence="10">CBS 168.71</strain>
    </source>
</reference>
<name>A0AAE0H7D8_9PEZI</name>
<dbReference type="PROSITE" id="PS50089">
    <property type="entry name" value="ZF_RING_2"/>
    <property type="match status" value="1"/>
</dbReference>
<evidence type="ECO:0000256" key="6">
    <source>
        <dbReference type="ARBA" id="ARBA00022833"/>
    </source>
</evidence>
<dbReference type="GO" id="GO:0016740">
    <property type="term" value="F:transferase activity"/>
    <property type="evidence" value="ECO:0007669"/>
    <property type="project" value="UniProtKB-KW"/>
</dbReference>
<evidence type="ECO:0000313" key="10">
    <source>
        <dbReference type="EMBL" id="KAK3291237.1"/>
    </source>
</evidence>
<evidence type="ECO:0008006" key="12">
    <source>
        <dbReference type="Google" id="ProtNLM"/>
    </source>
</evidence>
<keyword evidence="4 7" id="KW-0863">Zinc-finger</keyword>
<evidence type="ECO:0000256" key="1">
    <source>
        <dbReference type="ARBA" id="ARBA00022679"/>
    </source>
</evidence>
<accession>A0AAE0H7D8</accession>